<dbReference type="Gene3D" id="2.60.40.10">
    <property type="entry name" value="Immunoglobulins"/>
    <property type="match status" value="1"/>
</dbReference>
<evidence type="ECO:0000313" key="4">
    <source>
        <dbReference type="EMBL" id="SDF50960.1"/>
    </source>
</evidence>
<keyword evidence="5" id="KW-1185">Reference proteome</keyword>
<keyword evidence="1" id="KW-0378">Hydrolase</keyword>
<dbReference type="InterPro" id="IPR005181">
    <property type="entry name" value="SASA"/>
</dbReference>
<evidence type="ECO:0000313" key="5">
    <source>
        <dbReference type="Proteomes" id="UP000199072"/>
    </source>
</evidence>
<dbReference type="STRING" id="1391627.SAMN05216464_11949"/>
<dbReference type="InterPro" id="IPR036514">
    <property type="entry name" value="SGNH_hydro_sf"/>
</dbReference>
<evidence type="ECO:0000256" key="1">
    <source>
        <dbReference type="ARBA" id="ARBA00022801"/>
    </source>
</evidence>
<dbReference type="GO" id="GO:0005975">
    <property type="term" value="P:carbohydrate metabolic process"/>
    <property type="evidence" value="ECO:0007669"/>
    <property type="project" value="TreeGrafter"/>
</dbReference>
<organism evidence="4 5">
    <name type="scientific">Mucilaginibacter pineti</name>
    <dbReference type="NCBI Taxonomy" id="1391627"/>
    <lineage>
        <taxon>Bacteria</taxon>
        <taxon>Pseudomonadati</taxon>
        <taxon>Bacteroidota</taxon>
        <taxon>Sphingobacteriia</taxon>
        <taxon>Sphingobacteriales</taxon>
        <taxon>Sphingobacteriaceae</taxon>
        <taxon>Mucilaginibacter</taxon>
    </lineage>
</organism>
<evidence type="ECO:0000259" key="3">
    <source>
        <dbReference type="Pfam" id="PF13472"/>
    </source>
</evidence>
<sequence length="702" mass="78107">MKFKNIFRVVLLIILTIPVKQLSAQNKIIKVACVGNSVTYGYGLARPGQESYPAQLQKLLGTNYSVSNFGHSGATLLKNGHNPYFKTSEFAGLIASKPDIAIIHLGLNDTDPRDWPDFKQSFEADYAWLIDSIRKANPHVHIFICKLSPIFSGHPRFKSGTREWYGQIQNLIPLIAKANHTGLMDFHEPLYNRPNLFADNLHPDKEGALILAQAVYHRLTGNYGGLQLPAVFTNQMVLQRDRPIPVYGKANAGEVISVAFKGSIAKAKANENGEWEVMLPASKAGGPFQMKVIARDTSITISNILLGDVWLCAGQSNMYFPLNHSAGAAAAMKAASGNTKLRLYKLNLQTETDAVAWDSVSLAKANKLDFFSGSWKACDSSSAADFSAVAYYFGQKITHDTGVPIGLIEVAVGGSPTESWIGRYTMEHDNELVDMLNNWRTSDYEMQFCRDREAINLKNAANPKQRHTYEPCYNYEAAIDPLTRFPVKGVVWYQGESNTHNVELYTHLFTTLVSSWRQKWGSQLPFYSVQLSGINRPSWPAFREAQRRLQKKIPDTQMAVSFDLGDSLNVHPTRKKEIGERLALLAARYTYRLPVKANGPEPAIARKTGDHIIVSFAFAQQLKTTNNKPLIGFELINDKGQSIIAPATIKGNKVQLTVPAGENIKSINYAMQPFSRANLINEAGLPASTFTMQLHEKENVFY</sequence>
<reference evidence="4 5" key="1">
    <citation type="submission" date="2016-10" db="EMBL/GenBank/DDBJ databases">
        <authorList>
            <person name="de Groot N.N."/>
        </authorList>
    </citation>
    <scope>NUCLEOTIDE SEQUENCE [LARGE SCALE GENOMIC DNA]</scope>
    <source>
        <strain evidence="4 5">47C3B</strain>
    </source>
</reference>
<dbReference type="Proteomes" id="UP000199072">
    <property type="component" value="Unassembled WGS sequence"/>
</dbReference>
<name>A0A1G7LPN8_9SPHI</name>
<dbReference type="AlphaFoldDB" id="A0A1G7LPN8"/>
<feature type="domain" description="SGNH hydrolase-type esterase" evidence="3">
    <location>
        <begin position="33"/>
        <end position="208"/>
    </location>
</feature>
<proteinExistence type="predicted"/>
<feature type="domain" description="Sialate O-acetylesterase" evidence="2">
    <location>
        <begin position="484"/>
        <end position="583"/>
    </location>
</feature>
<dbReference type="PANTHER" id="PTHR22901:SF0">
    <property type="entry name" value="SIALATE O-ACETYLESTERASE"/>
    <property type="match status" value="1"/>
</dbReference>
<protein>
    <submittedName>
        <fullName evidence="4">Sialate O-acetylesterase</fullName>
    </submittedName>
</protein>
<dbReference type="RefSeq" id="WP_091155912.1">
    <property type="nucleotide sequence ID" value="NZ_FNAI01000019.1"/>
</dbReference>
<dbReference type="InterPro" id="IPR013830">
    <property type="entry name" value="SGNH_hydro"/>
</dbReference>
<dbReference type="EMBL" id="FNAI01000019">
    <property type="protein sequence ID" value="SDF50960.1"/>
    <property type="molecule type" value="Genomic_DNA"/>
</dbReference>
<dbReference type="InterPro" id="IPR039329">
    <property type="entry name" value="SIAE"/>
</dbReference>
<dbReference type="Pfam" id="PF03629">
    <property type="entry name" value="SASA"/>
    <property type="match status" value="1"/>
</dbReference>
<dbReference type="Gene3D" id="3.40.50.1110">
    <property type="entry name" value="SGNH hydrolase"/>
    <property type="match status" value="2"/>
</dbReference>
<dbReference type="Pfam" id="PF13472">
    <property type="entry name" value="Lipase_GDSL_2"/>
    <property type="match status" value="1"/>
</dbReference>
<dbReference type="GO" id="GO:0001681">
    <property type="term" value="F:sialate O-acetylesterase activity"/>
    <property type="evidence" value="ECO:0007669"/>
    <property type="project" value="InterPro"/>
</dbReference>
<accession>A0A1G7LPN8</accession>
<dbReference type="SUPFAM" id="SSF52266">
    <property type="entry name" value="SGNH hydrolase"/>
    <property type="match status" value="2"/>
</dbReference>
<dbReference type="OrthoDB" id="9816001at2"/>
<gene>
    <name evidence="4" type="ORF">SAMN05216464_11949</name>
</gene>
<dbReference type="InterPro" id="IPR013783">
    <property type="entry name" value="Ig-like_fold"/>
</dbReference>
<dbReference type="PANTHER" id="PTHR22901">
    <property type="entry name" value="SIALATE O-ACETYLESTERASE"/>
    <property type="match status" value="1"/>
</dbReference>
<evidence type="ECO:0000259" key="2">
    <source>
        <dbReference type="Pfam" id="PF03629"/>
    </source>
</evidence>